<dbReference type="AlphaFoldDB" id="A0A0R1P801"/>
<keyword evidence="2" id="KW-0812">Transmembrane</keyword>
<dbReference type="EMBL" id="AZER01000010">
    <property type="protein sequence ID" value="KRL28313.1"/>
    <property type="molecule type" value="Genomic_DNA"/>
</dbReference>
<feature type="compositionally biased region" description="Gly residues" evidence="1">
    <location>
        <begin position="231"/>
        <end position="240"/>
    </location>
</feature>
<dbReference type="STRING" id="1423746.FD27_GL000199"/>
<protein>
    <submittedName>
        <fullName evidence="3">Uncharacterized protein</fullName>
    </submittedName>
</protein>
<evidence type="ECO:0000313" key="4">
    <source>
        <dbReference type="Proteomes" id="UP000051445"/>
    </source>
</evidence>
<name>A0A0R1P801_9LACO</name>
<feature type="compositionally biased region" description="Low complexity" evidence="1">
    <location>
        <begin position="241"/>
        <end position="260"/>
    </location>
</feature>
<feature type="transmembrane region" description="Helical" evidence="2">
    <location>
        <begin position="6"/>
        <end position="24"/>
    </location>
</feature>
<evidence type="ECO:0000256" key="1">
    <source>
        <dbReference type="SAM" id="MobiDB-lite"/>
    </source>
</evidence>
<sequence length="260" mass="27711">MNIRNILIIVGIIAVILLIFQYIVQVRRIKAGDNYVSGGRAFLNWLLLFVIVGSFGGSVYANHRAKNEQAVPTDIASSSSPEEENDQLYVNFDKAKARLNDDGVAPMKLIVSPGTKVKIVGHRSGTVYKKFTTKKGDGPVTVKYKFEYAAEYDIIATKNGKKITKHLTVKDQETESSSSSSSSISSSSSSHSSSNSSSSANHTSNNGGPSSNNGGSNSSNTSGSYTPSRSYGGGYTGNTSGGRPAISNQPMINNQPIQNQ</sequence>
<feature type="compositionally biased region" description="Low complexity" evidence="1">
    <location>
        <begin position="176"/>
        <end position="230"/>
    </location>
</feature>
<feature type="transmembrane region" description="Helical" evidence="2">
    <location>
        <begin position="45"/>
        <end position="63"/>
    </location>
</feature>
<dbReference type="PATRIC" id="fig|1423746.3.peg.204"/>
<evidence type="ECO:0000313" key="3">
    <source>
        <dbReference type="EMBL" id="KRL28313.1"/>
    </source>
</evidence>
<dbReference type="RefSeq" id="WP_057748793.1">
    <property type="nucleotide sequence ID" value="NZ_AZER01000010.1"/>
</dbReference>
<dbReference type="Proteomes" id="UP000051445">
    <property type="component" value="Unassembled WGS sequence"/>
</dbReference>
<gene>
    <name evidence="3" type="ORF">FD27_GL000199</name>
</gene>
<keyword evidence="2" id="KW-1133">Transmembrane helix</keyword>
<keyword evidence="2" id="KW-0472">Membrane</keyword>
<comment type="caution">
    <text evidence="3">The sequence shown here is derived from an EMBL/GenBank/DDBJ whole genome shotgun (WGS) entry which is preliminary data.</text>
</comment>
<proteinExistence type="predicted"/>
<reference evidence="3 4" key="1">
    <citation type="journal article" date="2015" name="Genome Announc.">
        <title>Expanding the biotechnology potential of lactobacilli through comparative genomics of 213 strains and associated genera.</title>
        <authorList>
            <person name="Sun Z."/>
            <person name="Harris H.M."/>
            <person name="McCann A."/>
            <person name="Guo C."/>
            <person name="Argimon S."/>
            <person name="Zhang W."/>
            <person name="Yang X."/>
            <person name="Jeffery I.B."/>
            <person name="Cooney J.C."/>
            <person name="Kagawa T.F."/>
            <person name="Liu W."/>
            <person name="Song Y."/>
            <person name="Salvetti E."/>
            <person name="Wrobel A."/>
            <person name="Rasinkangas P."/>
            <person name="Parkhill J."/>
            <person name="Rea M.C."/>
            <person name="O'Sullivan O."/>
            <person name="Ritari J."/>
            <person name="Douillard F.P."/>
            <person name="Paul Ross R."/>
            <person name="Yang R."/>
            <person name="Briner A.E."/>
            <person name="Felis G.E."/>
            <person name="de Vos W.M."/>
            <person name="Barrangou R."/>
            <person name="Klaenhammer T.R."/>
            <person name="Caufield P.W."/>
            <person name="Cui Y."/>
            <person name="Zhang H."/>
            <person name="O'Toole P.W."/>
        </authorList>
    </citation>
    <scope>NUCLEOTIDE SEQUENCE [LARGE SCALE GENOMIC DNA]</scope>
    <source>
        <strain evidence="3 4">DSM 13145</strain>
    </source>
</reference>
<organism evidence="3 4">
    <name type="scientific">Limosilactobacillus frumenti DSM 13145</name>
    <dbReference type="NCBI Taxonomy" id="1423746"/>
    <lineage>
        <taxon>Bacteria</taxon>
        <taxon>Bacillati</taxon>
        <taxon>Bacillota</taxon>
        <taxon>Bacilli</taxon>
        <taxon>Lactobacillales</taxon>
        <taxon>Lactobacillaceae</taxon>
        <taxon>Limosilactobacillus</taxon>
    </lineage>
</organism>
<feature type="region of interest" description="Disordered" evidence="1">
    <location>
        <begin position="168"/>
        <end position="260"/>
    </location>
</feature>
<dbReference type="OrthoDB" id="2298473at2"/>
<evidence type="ECO:0000256" key="2">
    <source>
        <dbReference type="SAM" id="Phobius"/>
    </source>
</evidence>
<accession>A0A0R1P801</accession>
<keyword evidence="4" id="KW-1185">Reference proteome</keyword>